<dbReference type="InterPro" id="IPR007461">
    <property type="entry name" value="Ysc84_actin-binding"/>
</dbReference>
<dbReference type="Pfam" id="PF04366">
    <property type="entry name" value="Ysc84"/>
    <property type="match status" value="1"/>
</dbReference>
<dbReference type="PRINTS" id="PR00452">
    <property type="entry name" value="SH3DOMAIN"/>
</dbReference>
<dbReference type="STRING" id="1806994.A0A507CGT3"/>
<sequence>MALVEISDFKDSRSPNYHSPPPSWQFVNFDRPESQHFTALQESDEKKTAINILVDLTGECKKAATILDEFIKGNNKVEKNIIPPHVLMNAKGLAVISVLKAGFIWSGRAGTGLVVARLPDGRWSAPSAIAVAGAGFGGQVGAELTEFVFILNTVDAVKAFSHGTNVTLGGNLSVALGPVGRNAEASGSALNLAPVFAYSKTRGLFAGISIEGSVIVSRPEANAKFYGERITAKQILNGSVEPPAAAEPLYRALNFRFGGNNNSTAYNSSGMSYATDSQYDAPAPSGFLSQLNAGGMAGGSVASAPPRTSGGFDRSSAMTVATRGGGSNLVVALFDFAGERATDLRFARGDVIVVTKRTDSKDDWWEGRANGKEGVFPANYVRPAE</sequence>
<comment type="similarity">
    <text evidence="1">Belongs to the SH3YL1 family.</text>
</comment>
<accession>A0A507CGT3</accession>
<dbReference type="RefSeq" id="XP_031027264.1">
    <property type="nucleotide sequence ID" value="XM_031166738.1"/>
</dbReference>
<evidence type="ECO:0000259" key="4">
    <source>
        <dbReference type="PROSITE" id="PS50002"/>
    </source>
</evidence>
<dbReference type="Gene3D" id="2.30.30.40">
    <property type="entry name" value="SH3 Domains"/>
    <property type="match status" value="1"/>
</dbReference>
<dbReference type="EMBL" id="QEAO01000003">
    <property type="protein sequence ID" value="TPX37194.1"/>
    <property type="molecule type" value="Genomic_DNA"/>
</dbReference>
<dbReference type="FunFam" id="2.30.30.40:FF:000100">
    <property type="entry name" value="SH3 domain-containing YSC84-like protein 1"/>
    <property type="match status" value="1"/>
</dbReference>
<dbReference type="GeneID" id="42002035"/>
<keyword evidence="2 3" id="KW-0728">SH3 domain</keyword>
<dbReference type="SMART" id="SM00326">
    <property type="entry name" value="SH3"/>
    <property type="match status" value="1"/>
</dbReference>
<organism evidence="5 6">
    <name type="scientific">Synchytrium microbalum</name>
    <dbReference type="NCBI Taxonomy" id="1806994"/>
    <lineage>
        <taxon>Eukaryota</taxon>
        <taxon>Fungi</taxon>
        <taxon>Fungi incertae sedis</taxon>
        <taxon>Chytridiomycota</taxon>
        <taxon>Chytridiomycota incertae sedis</taxon>
        <taxon>Chytridiomycetes</taxon>
        <taxon>Synchytriales</taxon>
        <taxon>Synchytriaceae</taxon>
        <taxon>Synchytrium</taxon>
    </lineage>
</organism>
<dbReference type="OrthoDB" id="443981at2759"/>
<dbReference type="AlphaFoldDB" id="A0A507CGT3"/>
<dbReference type="InterPro" id="IPR001452">
    <property type="entry name" value="SH3_domain"/>
</dbReference>
<dbReference type="PANTHER" id="PTHR15629">
    <property type="entry name" value="SH3YL1 PROTEIN"/>
    <property type="match status" value="1"/>
</dbReference>
<dbReference type="PANTHER" id="PTHR15629:SF2">
    <property type="entry name" value="SH3 DOMAIN-CONTAINING YSC84-LIKE PROTEIN 1"/>
    <property type="match status" value="1"/>
</dbReference>
<evidence type="ECO:0000256" key="3">
    <source>
        <dbReference type="PROSITE-ProRule" id="PRU00192"/>
    </source>
</evidence>
<evidence type="ECO:0000313" key="6">
    <source>
        <dbReference type="Proteomes" id="UP000319731"/>
    </source>
</evidence>
<dbReference type="InterPro" id="IPR036028">
    <property type="entry name" value="SH3-like_dom_sf"/>
</dbReference>
<proteinExistence type="inferred from homology"/>
<dbReference type="CDD" id="cd11525">
    <property type="entry name" value="SYLF_SH3YL1_like"/>
    <property type="match status" value="1"/>
</dbReference>
<dbReference type="Proteomes" id="UP000319731">
    <property type="component" value="Unassembled WGS sequence"/>
</dbReference>
<dbReference type="Pfam" id="PF07653">
    <property type="entry name" value="SH3_2"/>
    <property type="match status" value="1"/>
</dbReference>
<gene>
    <name evidence="5" type="ORF">SmJEL517_g00810</name>
</gene>
<dbReference type="GO" id="GO:0051666">
    <property type="term" value="P:actin cortical patch localization"/>
    <property type="evidence" value="ECO:0007669"/>
    <property type="project" value="UniProtKB-ARBA"/>
</dbReference>
<evidence type="ECO:0000256" key="2">
    <source>
        <dbReference type="ARBA" id="ARBA00022443"/>
    </source>
</evidence>
<dbReference type="SUPFAM" id="SSF50044">
    <property type="entry name" value="SH3-domain"/>
    <property type="match status" value="1"/>
</dbReference>
<comment type="caution">
    <text evidence="5">The sequence shown here is derived from an EMBL/GenBank/DDBJ whole genome shotgun (WGS) entry which is preliminary data.</text>
</comment>
<keyword evidence="6" id="KW-1185">Reference proteome</keyword>
<evidence type="ECO:0000256" key="1">
    <source>
        <dbReference type="ARBA" id="ARBA00007761"/>
    </source>
</evidence>
<evidence type="ECO:0000313" key="5">
    <source>
        <dbReference type="EMBL" id="TPX37194.1"/>
    </source>
</evidence>
<feature type="domain" description="SH3" evidence="4">
    <location>
        <begin position="325"/>
        <end position="385"/>
    </location>
</feature>
<protein>
    <recommendedName>
        <fullName evidence="4">SH3 domain-containing protein</fullName>
    </recommendedName>
</protein>
<name>A0A507CGT3_9FUNG</name>
<dbReference type="PROSITE" id="PS50002">
    <property type="entry name" value="SH3"/>
    <property type="match status" value="1"/>
</dbReference>
<dbReference type="GO" id="GO:0035091">
    <property type="term" value="F:phosphatidylinositol binding"/>
    <property type="evidence" value="ECO:0007669"/>
    <property type="project" value="TreeGrafter"/>
</dbReference>
<dbReference type="InterPro" id="IPR051702">
    <property type="entry name" value="SH3_domain_YSC84-like"/>
</dbReference>
<reference evidence="5 6" key="1">
    <citation type="journal article" date="2019" name="Sci. Rep.">
        <title>Comparative genomics of chytrid fungi reveal insights into the obligate biotrophic and pathogenic lifestyle of Synchytrium endobioticum.</title>
        <authorList>
            <person name="van de Vossenberg B.T.L.H."/>
            <person name="Warris S."/>
            <person name="Nguyen H.D.T."/>
            <person name="van Gent-Pelzer M.P.E."/>
            <person name="Joly D.L."/>
            <person name="van de Geest H.C."/>
            <person name="Bonants P.J.M."/>
            <person name="Smith D.S."/>
            <person name="Levesque C.A."/>
            <person name="van der Lee T.A.J."/>
        </authorList>
    </citation>
    <scope>NUCLEOTIDE SEQUENCE [LARGE SCALE GENOMIC DNA]</scope>
    <source>
        <strain evidence="5 6">JEL517</strain>
    </source>
</reference>
<dbReference type="InterPro" id="IPR033643">
    <property type="entry name" value="SYLF_SH3YL1-like"/>
</dbReference>